<name>A0ABS4YJ35_9MICO</name>
<sequence length="130" mass="13680">MKEYEDLETAFGELGDLTDAEVQELAESQMATGGESDPAVARIPLPGPAALVSCALTAAWVFRGGVSENRVIMQVTEVVVGCVGIPATSWVLVRVARLVWRYRKKIAAALAAAGLTAAQLAPLRNAPYPG</sequence>
<keyword evidence="1" id="KW-0812">Transmembrane</keyword>
<dbReference type="Proteomes" id="UP000698222">
    <property type="component" value="Unassembled WGS sequence"/>
</dbReference>
<keyword evidence="3" id="KW-1185">Reference proteome</keyword>
<organism evidence="2 3">
    <name type="scientific">Brachybacterium fresconis</name>
    <dbReference type="NCBI Taxonomy" id="173363"/>
    <lineage>
        <taxon>Bacteria</taxon>
        <taxon>Bacillati</taxon>
        <taxon>Actinomycetota</taxon>
        <taxon>Actinomycetes</taxon>
        <taxon>Micrococcales</taxon>
        <taxon>Dermabacteraceae</taxon>
        <taxon>Brachybacterium</taxon>
    </lineage>
</organism>
<evidence type="ECO:0000313" key="3">
    <source>
        <dbReference type="Proteomes" id="UP000698222"/>
    </source>
</evidence>
<reference evidence="2 3" key="1">
    <citation type="submission" date="2021-03" db="EMBL/GenBank/DDBJ databases">
        <title>Sequencing the genomes of 1000 actinobacteria strains.</title>
        <authorList>
            <person name="Klenk H.-P."/>
        </authorList>
    </citation>
    <scope>NUCLEOTIDE SEQUENCE [LARGE SCALE GENOMIC DNA]</scope>
    <source>
        <strain evidence="2 3">DSM 14564</strain>
    </source>
</reference>
<feature type="transmembrane region" description="Helical" evidence="1">
    <location>
        <begin position="71"/>
        <end position="93"/>
    </location>
</feature>
<dbReference type="EMBL" id="JAGIOC010000001">
    <property type="protein sequence ID" value="MBP2408811.1"/>
    <property type="molecule type" value="Genomic_DNA"/>
</dbReference>
<accession>A0ABS4YJ35</accession>
<gene>
    <name evidence="2" type="ORF">JOF44_001714</name>
</gene>
<feature type="transmembrane region" description="Helical" evidence="1">
    <location>
        <begin position="105"/>
        <end position="123"/>
    </location>
</feature>
<keyword evidence="1" id="KW-1133">Transmembrane helix</keyword>
<protein>
    <recommendedName>
        <fullName evidence="4">DUF1707 domain-containing protein</fullName>
    </recommendedName>
</protein>
<evidence type="ECO:0000313" key="2">
    <source>
        <dbReference type="EMBL" id="MBP2408811.1"/>
    </source>
</evidence>
<proteinExistence type="predicted"/>
<comment type="caution">
    <text evidence="2">The sequence shown here is derived from an EMBL/GenBank/DDBJ whole genome shotgun (WGS) entry which is preliminary data.</text>
</comment>
<evidence type="ECO:0008006" key="4">
    <source>
        <dbReference type="Google" id="ProtNLM"/>
    </source>
</evidence>
<evidence type="ECO:0000256" key="1">
    <source>
        <dbReference type="SAM" id="Phobius"/>
    </source>
</evidence>
<dbReference type="RefSeq" id="WP_209889808.1">
    <property type="nucleotide sequence ID" value="NZ_BAAAJV010000005.1"/>
</dbReference>
<keyword evidence="1" id="KW-0472">Membrane</keyword>